<dbReference type="GO" id="GO:0006109">
    <property type="term" value="P:regulation of carbohydrate metabolic process"/>
    <property type="evidence" value="ECO:0007669"/>
    <property type="project" value="InterPro"/>
</dbReference>
<sequence length="80" mass="9265">MLILTRRAGESIFIGDDVHITILSVHGKQVKLGLELPRDMIVYREELYQKIKEENRSALEFNPSDLLEAPELWQTATKKK</sequence>
<evidence type="ECO:0000256" key="1">
    <source>
        <dbReference type="ARBA" id="ARBA00022490"/>
    </source>
</evidence>
<evidence type="ECO:0000256" key="5">
    <source>
        <dbReference type="HAMAP-Rule" id="MF_00167"/>
    </source>
</evidence>
<dbReference type="Proteomes" id="UP000186469">
    <property type="component" value="Unassembled WGS sequence"/>
</dbReference>
<dbReference type="EMBL" id="FRDI01000007">
    <property type="protein sequence ID" value="SHN66314.1"/>
    <property type="molecule type" value="Genomic_DNA"/>
</dbReference>
<dbReference type="NCBIfam" id="NF002469">
    <property type="entry name" value="PRK01712.1"/>
    <property type="match status" value="1"/>
</dbReference>
<keyword evidence="4 5" id="KW-0694">RNA-binding</keyword>
<evidence type="ECO:0000313" key="6">
    <source>
        <dbReference type="EMBL" id="SHN66314.1"/>
    </source>
</evidence>
<reference evidence="6 7" key="1">
    <citation type="submission" date="2016-12" db="EMBL/GenBank/DDBJ databases">
        <authorList>
            <person name="Song W.-J."/>
            <person name="Kurnit D.M."/>
        </authorList>
    </citation>
    <scope>NUCLEOTIDE SEQUENCE [LARGE SCALE GENOMIC DNA]</scope>
    <source>
        <strain evidence="6 7">DSM 11393</strain>
    </source>
</reference>
<dbReference type="GO" id="GO:0048027">
    <property type="term" value="F:mRNA 5'-UTR binding"/>
    <property type="evidence" value="ECO:0007669"/>
    <property type="project" value="UniProtKB-UniRule"/>
</dbReference>
<comment type="similarity">
    <text evidence="5">Belongs to the CsrA/RsmA family.</text>
</comment>
<dbReference type="HAMAP" id="MF_00167">
    <property type="entry name" value="CsrA"/>
    <property type="match status" value="1"/>
</dbReference>
<comment type="subunit">
    <text evidence="5">Homodimer; the beta-strands of each monomer intercalate to form a hydrophobic core, while the alpha-helices form wings that extend away from the core.</text>
</comment>
<gene>
    <name evidence="5" type="primary">csrA</name>
    <name evidence="6" type="ORF">SAMN02745728_01616</name>
</gene>
<evidence type="ECO:0000256" key="3">
    <source>
        <dbReference type="ARBA" id="ARBA00022845"/>
    </source>
</evidence>
<evidence type="ECO:0000256" key="4">
    <source>
        <dbReference type="ARBA" id="ARBA00022884"/>
    </source>
</evidence>
<dbReference type="GO" id="GO:0044781">
    <property type="term" value="P:bacterial-type flagellum organization"/>
    <property type="evidence" value="ECO:0007669"/>
    <property type="project" value="UniProtKB-KW"/>
</dbReference>
<name>A0A1M7T6G8_9BACT</name>
<comment type="function">
    <text evidence="5">A translational regulator that binds mRNA to regulate translation initiation and/or mRNA stability. Usually binds in the 5'-UTR at or near the Shine-Dalgarno sequence preventing ribosome-binding, thus repressing translation. Its main target seems to be the major flagellin gene, while its function is anatagonized by FliW.</text>
</comment>
<dbReference type="OrthoDB" id="9809061at2"/>
<keyword evidence="5" id="KW-1005">Bacterial flagellum biogenesis</keyword>
<dbReference type="InterPro" id="IPR003751">
    <property type="entry name" value="CsrA"/>
</dbReference>
<keyword evidence="2 5" id="KW-0678">Repressor</keyword>
<dbReference type="PANTHER" id="PTHR34984:SF1">
    <property type="entry name" value="CARBON STORAGE REGULATOR"/>
    <property type="match status" value="1"/>
</dbReference>
<accession>A0A1M7T6G8</accession>
<dbReference type="NCBIfam" id="TIGR00202">
    <property type="entry name" value="csrA"/>
    <property type="match status" value="1"/>
</dbReference>
<dbReference type="GO" id="GO:0045947">
    <property type="term" value="P:negative regulation of translational initiation"/>
    <property type="evidence" value="ECO:0007669"/>
    <property type="project" value="UniProtKB-UniRule"/>
</dbReference>
<protein>
    <recommendedName>
        <fullName evidence="5">Translational regulator CsrA</fullName>
    </recommendedName>
</protein>
<evidence type="ECO:0000256" key="2">
    <source>
        <dbReference type="ARBA" id="ARBA00022491"/>
    </source>
</evidence>
<dbReference type="AlphaFoldDB" id="A0A1M7T6G8"/>
<dbReference type="PANTHER" id="PTHR34984">
    <property type="entry name" value="CARBON STORAGE REGULATOR"/>
    <property type="match status" value="1"/>
</dbReference>
<keyword evidence="1 5" id="KW-0963">Cytoplasm</keyword>
<dbReference type="FunFam" id="2.60.40.4380:FF:000002">
    <property type="entry name" value="Translational regulator CsrA"/>
    <property type="match status" value="1"/>
</dbReference>
<dbReference type="SUPFAM" id="SSF117130">
    <property type="entry name" value="CsrA-like"/>
    <property type="match status" value="1"/>
</dbReference>
<dbReference type="GO" id="GO:1902208">
    <property type="term" value="P:regulation of bacterial-type flagellum assembly"/>
    <property type="evidence" value="ECO:0007669"/>
    <property type="project" value="UniProtKB-UniRule"/>
</dbReference>
<comment type="subcellular location">
    <subcellularLocation>
        <location evidence="5">Cytoplasm</location>
    </subcellularLocation>
</comment>
<dbReference type="GO" id="GO:0005829">
    <property type="term" value="C:cytosol"/>
    <property type="evidence" value="ECO:0007669"/>
    <property type="project" value="TreeGrafter"/>
</dbReference>
<evidence type="ECO:0000313" key="7">
    <source>
        <dbReference type="Proteomes" id="UP000186469"/>
    </source>
</evidence>
<keyword evidence="3 5" id="KW-0810">Translation regulation</keyword>
<dbReference type="GO" id="GO:0006402">
    <property type="term" value="P:mRNA catabolic process"/>
    <property type="evidence" value="ECO:0007669"/>
    <property type="project" value="InterPro"/>
</dbReference>
<dbReference type="Gene3D" id="2.60.40.4380">
    <property type="entry name" value="Translational regulator CsrA"/>
    <property type="match status" value="1"/>
</dbReference>
<dbReference type="STRING" id="1121455.SAMN02745728_01616"/>
<dbReference type="InterPro" id="IPR036107">
    <property type="entry name" value="CsrA_sf"/>
</dbReference>
<dbReference type="Pfam" id="PF02599">
    <property type="entry name" value="CsrA"/>
    <property type="match status" value="1"/>
</dbReference>
<organism evidence="6 7">
    <name type="scientific">Desulfovibrio litoralis DSM 11393</name>
    <dbReference type="NCBI Taxonomy" id="1121455"/>
    <lineage>
        <taxon>Bacteria</taxon>
        <taxon>Pseudomonadati</taxon>
        <taxon>Thermodesulfobacteriota</taxon>
        <taxon>Desulfovibrionia</taxon>
        <taxon>Desulfovibrionales</taxon>
        <taxon>Desulfovibrionaceae</taxon>
        <taxon>Desulfovibrio</taxon>
    </lineage>
</organism>
<proteinExistence type="inferred from homology"/>
<keyword evidence="7" id="KW-1185">Reference proteome</keyword>
<dbReference type="RefSeq" id="WP_072697305.1">
    <property type="nucleotide sequence ID" value="NZ_FRDI01000007.1"/>
</dbReference>